<proteinExistence type="predicted"/>
<dbReference type="Ensembl" id="ENSECAT00000128461.1">
    <property type="protein sequence ID" value="ENSECAP00000090347.1"/>
    <property type="gene ID" value="ENSECAG00000058473.1"/>
</dbReference>
<keyword evidence="10" id="KW-1185">Reference proteome</keyword>
<dbReference type="GO" id="GO:0004888">
    <property type="term" value="F:transmembrane signaling receptor activity"/>
    <property type="evidence" value="ECO:0000318"/>
    <property type="project" value="GO_Central"/>
</dbReference>
<dbReference type="InterPro" id="IPR016187">
    <property type="entry name" value="CTDL_fold"/>
</dbReference>
<dbReference type="Proteomes" id="UP000002281">
    <property type="component" value="Chromosome 6"/>
</dbReference>
<keyword evidence="3" id="KW-0430">Lectin</keyword>
<evidence type="ECO:0000256" key="6">
    <source>
        <dbReference type="ARBA" id="ARBA00023136"/>
    </source>
</evidence>
<protein>
    <recommendedName>
        <fullName evidence="8">C-type lectin domain-containing protein</fullName>
    </recommendedName>
</protein>
<dbReference type="InterPro" id="IPR001304">
    <property type="entry name" value="C-type_lectin-like"/>
</dbReference>
<accession>A0A9L0TT34</accession>
<evidence type="ECO:0000256" key="3">
    <source>
        <dbReference type="ARBA" id="ARBA00022734"/>
    </source>
</evidence>
<dbReference type="InterPro" id="IPR016186">
    <property type="entry name" value="C-type_lectin-like/link_sf"/>
</dbReference>
<dbReference type="CDD" id="cd03593">
    <property type="entry name" value="CLECT_NK_receptors_like"/>
    <property type="match status" value="1"/>
</dbReference>
<dbReference type="Gene3D" id="3.10.100.10">
    <property type="entry name" value="Mannose-Binding Protein A, subunit A"/>
    <property type="match status" value="1"/>
</dbReference>
<dbReference type="InterPro" id="IPR033992">
    <property type="entry name" value="NKR-like_CTLD"/>
</dbReference>
<dbReference type="SMART" id="SM00034">
    <property type="entry name" value="CLECT"/>
    <property type="match status" value="1"/>
</dbReference>
<evidence type="ECO:0000256" key="4">
    <source>
        <dbReference type="ARBA" id="ARBA00022968"/>
    </source>
</evidence>
<evidence type="ECO:0000259" key="8">
    <source>
        <dbReference type="PROSITE" id="PS50041"/>
    </source>
</evidence>
<reference evidence="9 10" key="1">
    <citation type="journal article" date="2009" name="Science">
        <title>Genome sequence, comparative analysis, and population genetics of the domestic horse.</title>
        <authorList>
            <consortium name="Broad Institute Genome Sequencing Platform"/>
            <consortium name="Broad Institute Whole Genome Assembly Team"/>
            <person name="Wade C.M."/>
            <person name="Giulotto E."/>
            <person name="Sigurdsson S."/>
            <person name="Zoli M."/>
            <person name="Gnerre S."/>
            <person name="Imsland F."/>
            <person name="Lear T.L."/>
            <person name="Adelson D.L."/>
            <person name="Bailey E."/>
            <person name="Bellone R.R."/>
            <person name="Bloecker H."/>
            <person name="Distl O."/>
            <person name="Edgar R.C."/>
            <person name="Garber M."/>
            <person name="Leeb T."/>
            <person name="Mauceli E."/>
            <person name="MacLeod J.N."/>
            <person name="Penedo M.C.T."/>
            <person name="Raison J.M."/>
            <person name="Sharpe T."/>
            <person name="Vogel J."/>
            <person name="Andersson L."/>
            <person name="Antczak D.F."/>
            <person name="Biagi T."/>
            <person name="Binns M.M."/>
            <person name="Chowdhary B.P."/>
            <person name="Coleman S.J."/>
            <person name="Della Valle G."/>
            <person name="Fryc S."/>
            <person name="Guerin G."/>
            <person name="Hasegawa T."/>
            <person name="Hill E.W."/>
            <person name="Jurka J."/>
            <person name="Kiialainen A."/>
            <person name="Lindgren G."/>
            <person name="Liu J."/>
            <person name="Magnani E."/>
            <person name="Mickelson J.R."/>
            <person name="Murray J."/>
            <person name="Nergadze S.G."/>
            <person name="Onofrio R."/>
            <person name="Pedroni S."/>
            <person name="Piras M.F."/>
            <person name="Raudsepp T."/>
            <person name="Rocchi M."/>
            <person name="Roeed K.H."/>
            <person name="Ryder O.A."/>
            <person name="Searle S."/>
            <person name="Skow L."/>
            <person name="Swinburne J.E."/>
            <person name="Syvaenen A.C."/>
            <person name="Tozaki T."/>
            <person name="Valberg S.J."/>
            <person name="Vaudin M."/>
            <person name="White J.R."/>
            <person name="Zody M.C."/>
            <person name="Lander E.S."/>
            <person name="Lindblad-Toh K."/>
        </authorList>
    </citation>
    <scope>NUCLEOTIDE SEQUENCE [LARGE SCALE GENOMIC DNA]</scope>
    <source>
        <strain evidence="9 10">Thoroughbred</strain>
    </source>
</reference>
<dbReference type="PROSITE" id="PS50041">
    <property type="entry name" value="C_TYPE_LECTIN_2"/>
    <property type="match status" value="1"/>
</dbReference>
<dbReference type="PANTHER" id="PTHR22800:SF243">
    <property type="entry name" value="KILLER CELL LECTIN-LIKE RECEPTOR SUBFAMILY H, MEMBER 1"/>
    <property type="match status" value="1"/>
</dbReference>
<dbReference type="GO" id="GO:0045954">
    <property type="term" value="P:positive regulation of natural killer cell mediated cytotoxicity"/>
    <property type="evidence" value="ECO:0000318"/>
    <property type="project" value="GO_Central"/>
</dbReference>
<evidence type="ECO:0000313" key="9">
    <source>
        <dbReference type="Ensembl" id="ENSECAP00000090347.1"/>
    </source>
</evidence>
<dbReference type="GO" id="GO:0009897">
    <property type="term" value="C:external side of plasma membrane"/>
    <property type="evidence" value="ECO:0000318"/>
    <property type="project" value="GO_Central"/>
</dbReference>
<keyword evidence="5" id="KW-1133">Transmembrane helix</keyword>
<dbReference type="SUPFAM" id="SSF56436">
    <property type="entry name" value="C-type lectin-like"/>
    <property type="match status" value="1"/>
</dbReference>
<evidence type="ECO:0000256" key="2">
    <source>
        <dbReference type="ARBA" id="ARBA00022692"/>
    </source>
</evidence>
<evidence type="ECO:0000256" key="7">
    <source>
        <dbReference type="ARBA" id="ARBA00023180"/>
    </source>
</evidence>
<keyword evidence="6" id="KW-0472">Membrane</keyword>
<dbReference type="GO" id="GO:0030246">
    <property type="term" value="F:carbohydrate binding"/>
    <property type="evidence" value="ECO:0007669"/>
    <property type="project" value="UniProtKB-KW"/>
</dbReference>
<evidence type="ECO:0000256" key="1">
    <source>
        <dbReference type="ARBA" id="ARBA00004606"/>
    </source>
</evidence>
<dbReference type="InterPro" id="IPR050919">
    <property type="entry name" value="NKG2/CD94_NK_receptors"/>
</dbReference>
<comment type="subcellular location">
    <subcellularLocation>
        <location evidence="1">Membrane</location>
        <topology evidence="1">Single-pass type II membrane protein</topology>
    </subcellularLocation>
</comment>
<evidence type="ECO:0000256" key="5">
    <source>
        <dbReference type="ARBA" id="ARBA00022989"/>
    </source>
</evidence>
<keyword evidence="4" id="KW-0735">Signal-anchor</keyword>
<dbReference type="GO" id="GO:0002223">
    <property type="term" value="P:stimulatory C-type lectin receptor signaling pathway"/>
    <property type="evidence" value="ECO:0000318"/>
    <property type="project" value="GO_Central"/>
</dbReference>
<name>A0A9L0TT34_HORSE</name>
<dbReference type="Pfam" id="PF00059">
    <property type="entry name" value="Lectin_C"/>
    <property type="match status" value="1"/>
</dbReference>
<evidence type="ECO:0000313" key="10">
    <source>
        <dbReference type="Proteomes" id="UP000002281"/>
    </source>
</evidence>
<organism evidence="9 10">
    <name type="scientific">Equus caballus</name>
    <name type="common">Horse</name>
    <dbReference type="NCBI Taxonomy" id="9796"/>
    <lineage>
        <taxon>Eukaryota</taxon>
        <taxon>Metazoa</taxon>
        <taxon>Chordata</taxon>
        <taxon>Craniata</taxon>
        <taxon>Vertebrata</taxon>
        <taxon>Euteleostomi</taxon>
        <taxon>Mammalia</taxon>
        <taxon>Eutheria</taxon>
        <taxon>Laurasiatheria</taxon>
        <taxon>Perissodactyla</taxon>
        <taxon>Equidae</taxon>
        <taxon>Equus</taxon>
    </lineage>
</organism>
<reference evidence="9" key="2">
    <citation type="submission" date="2025-08" db="UniProtKB">
        <authorList>
            <consortium name="Ensembl"/>
        </authorList>
    </citation>
    <scope>IDENTIFICATION</scope>
    <source>
        <strain evidence="9">Thoroughbred</strain>
    </source>
</reference>
<dbReference type="PANTHER" id="PTHR22800">
    <property type="entry name" value="C-TYPE LECTIN PROTEINS"/>
    <property type="match status" value="1"/>
</dbReference>
<dbReference type="AlphaFoldDB" id="A0A9L0TT34"/>
<sequence length="144" mass="16876">MQEDNSIFKKMTFKEEPFNTGSESSTCKTKWSCCGKKCYYFSHELKNFEESKEICKKFPSTLLKIEDEKELHFIQSQLSYFSWTGLSHKGISSPWTWEDNSIPLLKIDWNESKNGNCGSITTTRMAASDCSRFMYYICEKKMFV</sequence>
<keyword evidence="2" id="KW-0812">Transmembrane</keyword>
<reference evidence="9" key="3">
    <citation type="submission" date="2025-09" db="UniProtKB">
        <authorList>
            <consortium name="Ensembl"/>
        </authorList>
    </citation>
    <scope>IDENTIFICATION</scope>
    <source>
        <strain evidence="9">Thoroughbred</strain>
    </source>
</reference>
<dbReference type="GeneTree" id="ENSGT00940000164346"/>
<keyword evidence="7" id="KW-0325">Glycoprotein</keyword>
<feature type="domain" description="C-type lectin" evidence="8">
    <location>
        <begin position="34"/>
        <end position="139"/>
    </location>
</feature>